<dbReference type="AlphaFoldDB" id="A0A5B8LMI1"/>
<evidence type="ECO:0000313" key="2">
    <source>
        <dbReference type="Proteomes" id="UP000315673"/>
    </source>
</evidence>
<accession>A0A5B8LMI1</accession>
<proteinExistence type="predicted"/>
<sequence length="145" mass="15441">MYRFVPAALIAAALGGCGQRPLPQQVVDRDPVLLYNALSNAVGEIQSKVSANKDEMARARVPVQFSSDKVDGKMIHVRIAAAGMVREMTVWIEPGPNPGQTLLKAQVPSDAPTSNGTDLFSRVKSTIAADGALVDEVLRNNDPTS</sequence>
<name>A0A5B8LMI1_9SPHN</name>
<dbReference type="EMBL" id="CP042306">
    <property type="protein sequence ID" value="QDZ08804.1"/>
    <property type="molecule type" value="Genomic_DNA"/>
</dbReference>
<evidence type="ECO:0008006" key="3">
    <source>
        <dbReference type="Google" id="ProtNLM"/>
    </source>
</evidence>
<gene>
    <name evidence="1" type="ORF">FPZ24_16110</name>
</gene>
<keyword evidence="2" id="KW-1185">Reference proteome</keyword>
<protein>
    <recommendedName>
        <fullName evidence="3">Lipoprotein</fullName>
    </recommendedName>
</protein>
<dbReference type="PROSITE" id="PS51257">
    <property type="entry name" value="PROKAR_LIPOPROTEIN"/>
    <property type="match status" value="1"/>
</dbReference>
<reference evidence="1 2" key="1">
    <citation type="submission" date="2019-07" db="EMBL/GenBank/DDBJ databases">
        <title>Full genome sequence of Sphingomonas sp. 4R-6-7(HKS19).</title>
        <authorList>
            <person name="Im W.-T."/>
        </authorList>
    </citation>
    <scope>NUCLEOTIDE SEQUENCE [LARGE SCALE GENOMIC DNA]</scope>
    <source>
        <strain evidence="1 2">HKS19</strain>
    </source>
</reference>
<dbReference type="RefSeq" id="WP_146573707.1">
    <property type="nucleotide sequence ID" value="NZ_CP042306.1"/>
</dbReference>
<dbReference type="KEGG" id="spai:FPZ24_16110"/>
<dbReference type="Proteomes" id="UP000315673">
    <property type="component" value="Chromosome"/>
</dbReference>
<evidence type="ECO:0000313" key="1">
    <source>
        <dbReference type="EMBL" id="QDZ08804.1"/>
    </source>
</evidence>
<organism evidence="1 2">
    <name type="scientific">Sphingomonas panacisoli</name>
    <dbReference type="NCBI Taxonomy" id="1813879"/>
    <lineage>
        <taxon>Bacteria</taxon>
        <taxon>Pseudomonadati</taxon>
        <taxon>Pseudomonadota</taxon>
        <taxon>Alphaproteobacteria</taxon>
        <taxon>Sphingomonadales</taxon>
        <taxon>Sphingomonadaceae</taxon>
        <taxon>Sphingomonas</taxon>
    </lineage>
</organism>